<sequence>MTSYHLTCSSYRFNCDRTTDSWEEICKTQSMDTVLEWLTDIAQNRSYDTYQIHMYEITDRTIKSVLQYTVDCCTMKVEVEKNKFNINLNDFLPKDRYFYIK</sequence>
<evidence type="ECO:0000313" key="1">
    <source>
        <dbReference type="EMBL" id="WQJ53755.1"/>
    </source>
</evidence>
<name>A0ABZ0Z6C3_9CAUD</name>
<reference evidence="1 2" key="1">
    <citation type="submission" date="2023-11" db="EMBL/GenBank/DDBJ databases">
        <authorList>
            <person name="Cook R."/>
            <person name="Crisci M."/>
            <person name="Pye H."/>
            <person name="Adriaenssens E."/>
            <person name="Santini J."/>
        </authorList>
    </citation>
    <scope>NUCLEOTIDE SEQUENCE [LARGE SCALE GENOMIC DNA]</scope>
    <source>
        <strain evidence="1">Lak_Megaphage_Sonny</strain>
    </source>
</reference>
<dbReference type="Proteomes" id="UP001358193">
    <property type="component" value="Segment"/>
</dbReference>
<accession>A0ABZ0Z6C3</accession>
<organism evidence="1 2">
    <name type="scientific">phage Lak_Megaphage_Sonny</name>
    <dbReference type="NCBI Taxonomy" id="3109229"/>
    <lineage>
        <taxon>Viruses</taxon>
        <taxon>Duplodnaviria</taxon>
        <taxon>Heunggongvirae</taxon>
        <taxon>Uroviricota</taxon>
        <taxon>Caudoviricetes</taxon>
        <taxon>Caudoviricetes code 15 clade</taxon>
    </lineage>
</organism>
<protein>
    <submittedName>
        <fullName evidence="1">Uncharacterized protein</fullName>
    </submittedName>
</protein>
<keyword evidence="2" id="KW-1185">Reference proteome</keyword>
<proteinExistence type="predicted"/>
<dbReference type="EMBL" id="OR769223">
    <property type="protein sequence ID" value="WQJ53755.1"/>
    <property type="molecule type" value="Genomic_DNA"/>
</dbReference>
<evidence type="ECO:0000313" key="2">
    <source>
        <dbReference type="Proteomes" id="UP001358193"/>
    </source>
</evidence>